<name>A0ABR2SYM5_9ROSI</name>
<keyword evidence="2" id="KW-1185">Reference proteome</keyword>
<proteinExistence type="predicted"/>
<sequence length="88" mass="9978">MALLIFIEAGHSIKTSLVIDISSQAVLSWIVNPLQRPWSCWKNLAEIDDLSARCKSVSFSIRIFSGFENACWLARDGTGRSETFKAWW</sequence>
<accession>A0ABR2SYM5</accession>
<gene>
    <name evidence="1" type="ORF">V6N11_031756</name>
</gene>
<reference evidence="1 2" key="1">
    <citation type="journal article" date="2024" name="G3 (Bethesda)">
        <title>Genome assembly of Hibiscus sabdariffa L. provides insights into metabolisms of medicinal natural products.</title>
        <authorList>
            <person name="Kim T."/>
        </authorList>
    </citation>
    <scope>NUCLEOTIDE SEQUENCE [LARGE SCALE GENOMIC DNA]</scope>
    <source>
        <strain evidence="1">TK-2024</strain>
        <tissue evidence="1">Old leaves</tissue>
    </source>
</reference>
<dbReference type="Proteomes" id="UP001396334">
    <property type="component" value="Unassembled WGS sequence"/>
</dbReference>
<protein>
    <submittedName>
        <fullName evidence="1">Uncharacterized protein</fullName>
    </submittedName>
</protein>
<evidence type="ECO:0000313" key="1">
    <source>
        <dbReference type="EMBL" id="KAK9030328.1"/>
    </source>
</evidence>
<organism evidence="1 2">
    <name type="scientific">Hibiscus sabdariffa</name>
    <name type="common">roselle</name>
    <dbReference type="NCBI Taxonomy" id="183260"/>
    <lineage>
        <taxon>Eukaryota</taxon>
        <taxon>Viridiplantae</taxon>
        <taxon>Streptophyta</taxon>
        <taxon>Embryophyta</taxon>
        <taxon>Tracheophyta</taxon>
        <taxon>Spermatophyta</taxon>
        <taxon>Magnoliopsida</taxon>
        <taxon>eudicotyledons</taxon>
        <taxon>Gunneridae</taxon>
        <taxon>Pentapetalae</taxon>
        <taxon>rosids</taxon>
        <taxon>malvids</taxon>
        <taxon>Malvales</taxon>
        <taxon>Malvaceae</taxon>
        <taxon>Malvoideae</taxon>
        <taxon>Hibiscus</taxon>
    </lineage>
</organism>
<evidence type="ECO:0000313" key="2">
    <source>
        <dbReference type="Proteomes" id="UP001396334"/>
    </source>
</evidence>
<dbReference type="EMBL" id="JBBPBN010000010">
    <property type="protein sequence ID" value="KAK9030328.1"/>
    <property type="molecule type" value="Genomic_DNA"/>
</dbReference>
<comment type="caution">
    <text evidence="1">The sequence shown here is derived from an EMBL/GenBank/DDBJ whole genome shotgun (WGS) entry which is preliminary data.</text>
</comment>